<dbReference type="RefSeq" id="WP_216518380.1">
    <property type="nucleotide sequence ID" value="NZ_JAHLPM010000005.1"/>
</dbReference>
<dbReference type="Proteomes" id="UP000749471">
    <property type="component" value="Unassembled WGS sequence"/>
</dbReference>
<accession>A0ABS6E4J5</accession>
<feature type="chain" id="PRO_5045167870" evidence="1">
    <location>
        <begin position="24"/>
        <end position="411"/>
    </location>
</feature>
<keyword evidence="1" id="KW-0732">Signal</keyword>
<organism evidence="3 4">
    <name type="scientific">Tissierella simiarum</name>
    <dbReference type="NCBI Taxonomy" id="2841534"/>
    <lineage>
        <taxon>Bacteria</taxon>
        <taxon>Bacillati</taxon>
        <taxon>Bacillota</taxon>
        <taxon>Tissierellia</taxon>
        <taxon>Tissierellales</taxon>
        <taxon>Tissierellaceae</taxon>
        <taxon>Tissierella</taxon>
    </lineage>
</organism>
<evidence type="ECO:0000313" key="4">
    <source>
        <dbReference type="Proteomes" id="UP000749471"/>
    </source>
</evidence>
<dbReference type="InterPro" id="IPR005151">
    <property type="entry name" value="Tail-specific_protease"/>
</dbReference>
<dbReference type="EMBL" id="JAHLPM010000005">
    <property type="protein sequence ID" value="MBU5437835.1"/>
    <property type="molecule type" value="Genomic_DNA"/>
</dbReference>
<sequence>MKNNLKKYLISILSLLVILSSLAGCTKETSNVQTSIAQLTKEEKLEDFEYLYKIIEGNYPFLKVNERVNGIDWLENKDEYKAWIENTTDNDTFMGQISNIVKELNNGHTHVVSKEEFEWYYDVYANSEGSKTYNKPWAKVFKNEKVLEWYDFDKNHMKEFENGKYFGSNDPAFNSDIIIPNELAYLKINQMNGKRVEEDGKEIRKFYEEIKDYDKLIIDIRGNGGGNDLYWRKNVVEPLAKINISVDNYVFTRGNYGNPFYKSRGMKLFPISKLDKKILQDFPEEIETDFDHYNIFTLTLKPVSPVDFKGKIYLLVDQGVYSSSESFAAFCKDSGFATLVGETTGGDGIGIDPLFFYLPNSGIVIRFSSLLALNGDGTINEEVQTIPNIEIDATIGANYEEDNAIQYVINN</sequence>
<evidence type="ECO:0000259" key="2">
    <source>
        <dbReference type="Pfam" id="PF03572"/>
    </source>
</evidence>
<name>A0ABS6E4J5_9FIRM</name>
<proteinExistence type="predicted"/>
<dbReference type="PROSITE" id="PS51257">
    <property type="entry name" value="PROKAR_LIPOPROTEIN"/>
    <property type="match status" value="1"/>
</dbReference>
<protein>
    <submittedName>
        <fullName evidence="3">S41 family peptidase</fullName>
    </submittedName>
</protein>
<evidence type="ECO:0000313" key="3">
    <source>
        <dbReference type="EMBL" id="MBU5437835.1"/>
    </source>
</evidence>
<feature type="signal peptide" evidence="1">
    <location>
        <begin position="1"/>
        <end position="23"/>
    </location>
</feature>
<gene>
    <name evidence="3" type="ORF">KQI42_07435</name>
</gene>
<feature type="domain" description="Tail specific protease" evidence="2">
    <location>
        <begin position="183"/>
        <end position="391"/>
    </location>
</feature>
<keyword evidence="4" id="KW-1185">Reference proteome</keyword>
<dbReference type="CDD" id="cd07563">
    <property type="entry name" value="Peptidase_S41_IRBP"/>
    <property type="match status" value="1"/>
</dbReference>
<evidence type="ECO:0000256" key="1">
    <source>
        <dbReference type="SAM" id="SignalP"/>
    </source>
</evidence>
<reference evidence="3 4" key="1">
    <citation type="submission" date="2021-06" db="EMBL/GenBank/DDBJ databases">
        <authorList>
            <person name="Sun Q."/>
            <person name="Li D."/>
        </authorList>
    </citation>
    <scope>NUCLEOTIDE SEQUENCE [LARGE SCALE GENOMIC DNA]</scope>
    <source>
        <strain evidence="3 4">MSJ-40</strain>
    </source>
</reference>
<dbReference type="Pfam" id="PF03572">
    <property type="entry name" value="Peptidase_S41"/>
    <property type="match status" value="1"/>
</dbReference>
<comment type="caution">
    <text evidence="3">The sequence shown here is derived from an EMBL/GenBank/DDBJ whole genome shotgun (WGS) entry which is preliminary data.</text>
</comment>